<keyword evidence="6 8" id="KW-1133">Transmembrane helix</keyword>
<accession>A0A975GI69</accession>
<keyword evidence="5 8" id="KW-0812">Transmembrane</keyword>
<keyword evidence="3" id="KW-0813">Transport</keyword>
<sequence>MFIIKFLAAVYKELLLLIRDKSGLLVLFLMPAFLVVVISLVQENILKATGETDIKMLFIDKDNNELGRIIEKQILVLNSIEMEKTIDGKEPDEQRAKAALAKGDFQFCVIIPEGMTEGITKRIEYQVSGIFKNNNLTGDKDVSVPELIVYFDPVVQGSFRSSLINALFRIILQVEMELKARALSEAVPKQADAILGSIFGTDIAQGRFPAMSHEWGSSRLMDIKEKQAAPGQSSKLPTSVQQNVPAWALFGMFFIVVPLGGSLIRERQTGTLTRLMTLPVSYGILLIGKVMAYVLVCLCQFTIIMLIGKYFLPLFGMPVFEMGSEPLAVFFVVMAAALAASGYGVMLGSIAGTYEQASMFGAVSVVIGAAIGGIMVPVYVMPKTMQLISNISPLAWGLNALTDIFVRQGNIKTVSREIICLVLFFAGTLSIGWICFNYREKN</sequence>
<keyword evidence="10" id="KW-0067">ATP-binding</keyword>
<keyword evidence="4" id="KW-1003">Cell membrane</keyword>
<dbReference type="KEGG" id="dli:dnl_47090"/>
<dbReference type="Gene3D" id="3.40.1710.10">
    <property type="entry name" value="abc type-2 transporter like domain"/>
    <property type="match status" value="1"/>
</dbReference>
<feature type="transmembrane region" description="Helical" evidence="8">
    <location>
        <begin position="327"/>
        <end position="347"/>
    </location>
</feature>
<comment type="subcellular location">
    <subcellularLocation>
        <location evidence="1">Cell membrane</location>
        <topology evidence="1">Multi-pass membrane protein</topology>
    </subcellularLocation>
</comment>
<dbReference type="PANTHER" id="PTHR30294:SF38">
    <property type="entry name" value="TRANSPORT PERMEASE PROTEIN"/>
    <property type="match status" value="1"/>
</dbReference>
<dbReference type="Proteomes" id="UP000663720">
    <property type="component" value="Chromosome"/>
</dbReference>
<dbReference type="PROSITE" id="PS51012">
    <property type="entry name" value="ABC_TM2"/>
    <property type="match status" value="1"/>
</dbReference>
<feature type="transmembrane region" description="Helical" evidence="8">
    <location>
        <begin position="22"/>
        <end position="41"/>
    </location>
</feature>
<gene>
    <name evidence="10" type="ORF">dnl_47090</name>
</gene>
<evidence type="ECO:0000256" key="6">
    <source>
        <dbReference type="ARBA" id="ARBA00022989"/>
    </source>
</evidence>
<keyword evidence="11" id="KW-1185">Reference proteome</keyword>
<evidence type="ECO:0000256" key="1">
    <source>
        <dbReference type="ARBA" id="ARBA00004651"/>
    </source>
</evidence>
<evidence type="ECO:0000256" key="7">
    <source>
        <dbReference type="ARBA" id="ARBA00023136"/>
    </source>
</evidence>
<evidence type="ECO:0000256" key="3">
    <source>
        <dbReference type="ARBA" id="ARBA00022448"/>
    </source>
</evidence>
<feature type="transmembrane region" description="Helical" evidence="8">
    <location>
        <begin position="284"/>
        <end position="307"/>
    </location>
</feature>
<dbReference type="Pfam" id="PF12698">
    <property type="entry name" value="ABC2_membrane_3"/>
    <property type="match status" value="1"/>
</dbReference>
<evidence type="ECO:0000313" key="11">
    <source>
        <dbReference type="Proteomes" id="UP000663720"/>
    </source>
</evidence>
<dbReference type="PANTHER" id="PTHR30294">
    <property type="entry name" value="MEMBRANE COMPONENT OF ABC TRANSPORTER YHHJ-RELATED"/>
    <property type="match status" value="1"/>
</dbReference>
<name>A0A975GI69_9BACT</name>
<feature type="transmembrane region" description="Helical" evidence="8">
    <location>
        <begin position="418"/>
        <end position="439"/>
    </location>
</feature>
<dbReference type="GO" id="GO:0005524">
    <property type="term" value="F:ATP binding"/>
    <property type="evidence" value="ECO:0007669"/>
    <property type="project" value="UniProtKB-KW"/>
</dbReference>
<dbReference type="InterPro" id="IPR051449">
    <property type="entry name" value="ABC-2_transporter_component"/>
</dbReference>
<comment type="similarity">
    <text evidence="2">Belongs to the ABC-2 integral membrane protein family.</text>
</comment>
<dbReference type="GO" id="GO:0005886">
    <property type="term" value="C:plasma membrane"/>
    <property type="evidence" value="ECO:0007669"/>
    <property type="project" value="UniProtKB-SubCell"/>
</dbReference>
<evidence type="ECO:0000259" key="9">
    <source>
        <dbReference type="PROSITE" id="PS51012"/>
    </source>
</evidence>
<feature type="transmembrane region" description="Helical" evidence="8">
    <location>
        <begin position="359"/>
        <end position="381"/>
    </location>
</feature>
<evidence type="ECO:0000313" key="10">
    <source>
        <dbReference type="EMBL" id="QTA82335.1"/>
    </source>
</evidence>
<dbReference type="AlphaFoldDB" id="A0A975GI69"/>
<evidence type="ECO:0000256" key="4">
    <source>
        <dbReference type="ARBA" id="ARBA00022475"/>
    </source>
</evidence>
<dbReference type="InterPro" id="IPR047817">
    <property type="entry name" value="ABC2_TM_bact-type"/>
</dbReference>
<dbReference type="EMBL" id="CP061799">
    <property type="protein sequence ID" value="QTA82335.1"/>
    <property type="molecule type" value="Genomic_DNA"/>
</dbReference>
<evidence type="ECO:0000256" key="8">
    <source>
        <dbReference type="SAM" id="Phobius"/>
    </source>
</evidence>
<evidence type="ECO:0000256" key="5">
    <source>
        <dbReference type="ARBA" id="ARBA00022692"/>
    </source>
</evidence>
<feature type="transmembrane region" description="Helical" evidence="8">
    <location>
        <begin position="244"/>
        <end position="264"/>
    </location>
</feature>
<evidence type="ECO:0000256" key="2">
    <source>
        <dbReference type="ARBA" id="ARBA00007783"/>
    </source>
</evidence>
<proteinExistence type="inferred from homology"/>
<dbReference type="InterPro" id="IPR013525">
    <property type="entry name" value="ABC2_TM"/>
</dbReference>
<keyword evidence="10" id="KW-0547">Nucleotide-binding</keyword>
<protein>
    <submittedName>
        <fullName evidence="10">ABC transport system ATP-binding domain-containing protein</fullName>
    </submittedName>
</protein>
<dbReference type="GO" id="GO:0140359">
    <property type="term" value="F:ABC-type transporter activity"/>
    <property type="evidence" value="ECO:0007669"/>
    <property type="project" value="InterPro"/>
</dbReference>
<reference evidence="10" key="1">
    <citation type="journal article" date="2021" name="Microb. Physiol.">
        <title>Proteogenomic Insights into the Physiology of Marine, Sulfate-Reducing, Filamentous Desulfonema limicola and Desulfonema magnum.</title>
        <authorList>
            <person name="Schnaars V."/>
            <person name="Wohlbrand L."/>
            <person name="Scheve S."/>
            <person name="Hinrichs C."/>
            <person name="Reinhardt R."/>
            <person name="Rabus R."/>
        </authorList>
    </citation>
    <scope>NUCLEOTIDE SEQUENCE</scope>
    <source>
        <strain evidence="10">5ac10</strain>
    </source>
</reference>
<organism evidence="10 11">
    <name type="scientific">Desulfonema limicola</name>
    <dbReference type="NCBI Taxonomy" id="45656"/>
    <lineage>
        <taxon>Bacteria</taxon>
        <taxon>Pseudomonadati</taxon>
        <taxon>Thermodesulfobacteriota</taxon>
        <taxon>Desulfobacteria</taxon>
        <taxon>Desulfobacterales</taxon>
        <taxon>Desulfococcaceae</taxon>
        <taxon>Desulfonema</taxon>
    </lineage>
</organism>
<keyword evidence="7 8" id="KW-0472">Membrane</keyword>
<feature type="domain" description="ABC transmembrane type-2" evidence="9">
    <location>
        <begin position="205"/>
        <end position="439"/>
    </location>
</feature>
<dbReference type="RefSeq" id="WP_207688278.1">
    <property type="nucleotide sequence ID" value="NZ_CP061799.1"/>
</dbReference>